<dbReference type="InterPro" id="IPR019999">
    <property type="entry name" value="Anth_synth_I-like"/>
</dbReference>
<dbReference type="PRINTS" id="PR00095">
    <property type="entry name" value="ANTSNTHASEI"/>
</dbReference>
<organism evidence="3 4">
    <name type="scientific">Bosea lupini</name>
    <dbReference type="NCBI Taxonomy" id="1036779"/>
    <lineage>
        <taxon>Bacteria</taxon>
        <taxon>Pseudomonadati</taxon>
        <taxon>Pseudomonadota</taxon>
        <taxon>Alphaproteobacteria</taxon>
        <taxon>Hyphomicrobiales</taxon>
        <taxon>Boseaceae</taxon>
        <taxon>Bosea</taxon>
    </lineage>
</organism>
<dbReference type="InterPro" id="IPR036038">
    <property type="entry name" value="Aminotransferase-like"/>
</dbReference>
<evidence type="ECO:0000313" key="3">
    <source>
        <dbReference type="EMBL" id="SEL98820.1"/>
    </source>
</evidence>
<evidence type="ECO:0000256" key="1">
    <source>
        <dbReference type="ARBA" id="ARBA00014472"/>
    </source>
</evidence>
<dbReference type="OrthoDB" id="9803598at2"/>
<evidence type="ECO:0000259" key="2">
    <source>
        <dbReference type="Pfam" id="PF00425"/>
    </source>
</evidence>
<dbReference type="GO" id="GO:0000162">
    <property type="term" value="P:L-tryptophan biosynthetic process"/>
    <property type="evidence" value="ECO:0007669"/>
    <property type="project" value="TreeGrafter"/>
</dbReference>
<name>A0A1H7UP83_9HYPH</name>
<dbReference type="SUPFAM" id="SSF56322">
    <property type="entry name" value="ADC synthase"/>
    <property type="match status" value="1"/>
</dbReference>
<dbReference type="InterPro" id="IPR015890">
    <property type="entry name" value="Chorismate_C"/>
</dbReference>
<dbReference type="InterPro" id="IPR005801">
    <property type="entry name" value="ADC_synthase"/>
</dbReference>
<dbReference type="InterPro" id="IPR043131">
    <property type="entry name" value="BCAT-like_N"/>
</dbReference>
<dbReference type="InterPro" id="IPR001544">
    <property type="entry name" value="Aminotrans_IV"/>
</dbReference>
<dbReference type="STRING" id="1036779.SAMN04515666_106363"/>
<dbReference type="InterPro" id="IPR005802">
    <property type="entry name" value="ADC_synth_comp_1"/>
</dbReference>
<sequence length="610" mass="65449">MPVAGANCGIAGLRSPFVLLEDRSETGKALLFAEPAEIVSASEPSGIVAAFGRIEAGLAHGLHAAGFLSYELGYAFEPRLAGLSPSEPRLPLLWFGLFEEPRRIEPAALDRDLAARCPPPLDNLAFDLDEAAHAAAVQHVLDYLHAGDAYQVNLTFPIRFRYPGDPLALYGALRASQPVGHGGLVATGEASIVSVSPELFIETADGRAVTRPMKGTAARGVDAQADEAAKAALRADPKQRAENLMIVDLLRNDLSRISEQGSVEVPALFSVETYPGFHTLTSTVTSRLRPGLSLLQQMQALFPCGSVTGAPKLRAMEIIRELEAAPREVYTGSLGMIAPNGDLSFNVAIRTATLLPGGEGVYGVGGGIVVDSRPAEEYAECRLKARVLTDLAGDYGLIETLRWSGGYVRLALHLERLAASSAALGFRFDREQALGQLVEAETSFPAGEERRVRCELRRDGTLQITTAPMPVVAGGPVRIAIATQRVDAGDPFLRHKTTRRAIYERAFTEASAQGCDDALLLNRQGFVTETSRSTIFVEHDGVLLTPPLEHGLLPGVLRRELMESGDAREAPLRLDDLRQAGRWFVGNSLRGLQPAEIAGSALAFDTPDQK</sequence>
<dbReference type="RefSeq" id="WP_091837962.1">
    <property type="nucleotide sequence ID" value="NZ_FOAN01000006.1"/>
</dbReference>
<dbReference type="GO" id="GO:0009396">
    <property type="term" value="P:folic acid-containing compound biosynthetic process"/>
    <property type="evidence" value="ECO:0007669"/>
    <property type="project" value="InterPro"/>
</dbReference>
<proteinExistence type="predicted"/>
<dbReference type="NCBIfam" id="NF005698">
    <property type="entry name" value="PRK07508.1"/>
    <property type="match status" value="1"/>
</dbReference>
<dbReference type="PANTHER" id="PTHR11236">
    <property type="entry name" value="AMINOBENZOATE/ANTHRANILATE SYNTHASE"/>
    <property type="match status" value="1"/>
</dbReference>
<reference evidence="4" key="1">
    <citation type="submission" date="2016-10" db="EMBL/GenBank/DDBJ databases">
        <authorList>
            <person name="Varghese N."/>
            <person name="Submissions S."/>
        </authorList>
    </citation>
    <scope>NUCLEOTIDE SEQUENCE [LARGE SCALE GENOMIC DNA]</scope>
    <source>
        <strain evidence="4">LMG 26383,CCUG 61248,R- 45681</strain>
    </source>
</reference>
<dbReference type="GO" id="GO:0046820">
    <property type="term" value="F:4-amino-4-deoxychorismate synthase activity"/>
    <property type="evidence" value="ECO:0007669"/>
    <property type="project" value="TreeGrafter"/>
</dbReference>
<dbReference type="NCBIfam" id="TIGR00553">
    <property type="entry name" value="pabB"/>
    <property type="match status" value="1"/>
</dbReference>
<dbReference type="Pfam" id="PF00425">
    <property type="entry name" value="Chorismate_bind"/>
    <property type="match status" value="1"/>
</dbReference>
<dbReference type="SUPFAM" id="SSF56752">
    <property type="entry name" value="D-aminoacid aminotransferase-like PLP-dependent enzymes"/>
    <property type="match status" value="1"/>
</dbReference>
<protein>
    <recommendedName>
        <fullName evidence="1">Probable branched-chain-amino-acid aminotransferase</fullName>
    </recommendedName>
</protein>
<evidence type="ECO:0000313" key="4">
    <source>
        <dbReference type="Proteomes" id="UP000199664"/>
    </source>
</evidence>
<dbReference type="Proteomes" id="UP000199664">
    <property type="component" value="Unassembled WGS sequence"/>
</dbReference>
<accession>A0A1H7UP83</accession>
<dbReference type="AlphaFoldDB" id="A0A1H7UP83"/>
<dbReference type="Gene3D" id="3.20.10.10">
    <property type="entry name" value="D-amino Acid Aminotransferase, subunit A, domain 2"/>
    <property type="match status" value="1"/>
</dbReference>
<dbReference type="Gene3D" id="3.30.470.10">
    <property type="match status" value="1"/>
</dbReference>
<dbReference type="PANTHER" id="PTHR11236:SF50">
    <property type="entry name" value="AMINODEOXYCHORISMATE SYNTHASE COMPONENT 1"/>
    <property type="match status" value="1"/>
</dbReference>
<dbReference type="GO" id="GO:0016829">
    <property type="term" value="F:lyase activity"/>
    <property type="evidence" value="ECO:0007669"/>
    <property type="project" value="UniProtKB-KW"/>
</dbReference>
<keyword evidence="3" id="KW-0456">Lyase</keyword>
<dbReference type="Gene3D" id="3.60.120.10">
    <property type="entry name" value="Anthranilate synthase"/>
    <property type="match status" value="1"/>
</dbReference>
<dbReference type="Pfam" id="PF01063">
    <property type="entry name" value="Aminotran_4"/>
    <property type="match status" value="1"/>
</dbReference>
<keyword evidence="4" id="KW-1185">Reference proteome</keyword>
<dbReference type="EMBL" id="FOAN01000006">
    <property type="protein sequence ID" value="SEL98820.1"/>
    <property type="molecule type" value="Genomic_DNA"/>
</dbReference>
<gene>
    <name evidence="3" type="ORF">SAMN04515666_106363</name>
</gene>
<dbReference type="InterPro" id="IPR043132">
    <property type="entry name" value="BCAT-like_C"/>
</dbReference>
<feature type="domain" description="Chorismate-utilising enzyme C-terminal" evidence="2">
    <location>
        <begin position="130"/>
        <end position="384"/>
    </location>
</feature>